<dbReference type="PANTHER" id="PTHR43152:SF3">
    <property type="entry name" value="UVRABC SYSTEM PROTEIN A"/>
    <property type="match status" value="1"/>
</dbReference>
<dbReference type="InterPro" id="IPR003439">
    <property type="entry name" value="ABC_transporter-like_ATP-bd"/>
</dbReference>
<proteinExistence type="inferred from homology"/>
<dbReference type="SUPFAM" id="SSF52540">
    <property type="entry name" value="P-loop containing nucleoside triphosphate hydrolases"/>
    <property type="match status" value="2"/>
</dbReference>
<dbReference type="GO" id="GO:0005524">
    <property type="term" value="F:ATP binding"/>
    <property type="evidence" value="ECO:0007669"/>
    <property type="project" value="UniProtKB-KW"/>
</dbReference>
<dbReference type="AlphaFoldDB" id="D5SR61"/>
<feature type="domain" description="UvrA interaction" evidence="16">
    <location>
        <begin position="194"/>
        <end position="273"/>
    </location>
</feature>
<dbReference type="KEGG" id="plm:Plim_0682"/>
<dbReference type="Gene3D" id="1.20.1580.10">
    <property type="entry name" value="ABC transporter ATPase like domain"/>
    <property type="match status" value="3"/>
</dbReference>
<dbReference type="GO" id="GO:0016887">
    <property type="term" value="F:ATP hydrolysis activity"/>
    <property type="evidence" value="ECO:0007669"/>
    <property type="project" value="InterPro"/>
</dbReference>
<evidence type="ECO:0000256" key="6">
    <source>
        <dbReference type="ARBA" id="ARBA00022769"/>
    </source>
</evidence>
<keyword evidence="8" id="KW-0267">Excision nuclease</keyword>
<dbReference type="GO" id="GO:0006281">
    <property type="term" value="P:DNA repair"/>
    <property type="evidence" value="ECO:0007669"/>
    <property type="project" value="UniProtKB-KW"/>
</dbReference>
<feature type="region of interest" description="Disordered" evidence="14">
    <location>
        <begin position="317"/>
        <end position="337"/>
    </location>
</feature>
<evidence type="ECO:0000256" key="8">
    <source>
        <dbReference type="ARBA" id="ARBA00022881"/>
    </source>
</evidence>
<keyword evidence="5" id="KW-0227">DNA damage</keyword>
<keyword evidence="18" id="KW-1185">Reference proteome</keyword>
<dbReference type="Pfam" id="PF17760">
    <property type="entry name" value="UvrA_inter"/>
    <property type="match status" value="1"/>
</dbReference>
<feature type="region of interest" description="Disordered" evidence="14">
    <location>
        <begin position="172"/>
        <end position="192"/>
    </location>
</feature>
<dbReference type="PANTHER" id="PTHR43152">
    <property type="entry name" value="UVRABC SYSTEM PROTEIN A"/>
    <property type="match status" value="1"/>
</dbReference>
<evidence type="ECO:0000256" key="1">
    <source>
        <dbReference type="ARBA" id="ARBA00004496"/>
    </source>
</evidence>
<evidence type="ECO:0000256" key="11">
    <source>
        <dbReference type="ARBA" id="ARBA00038000"/>
    </source>
</evidence>
<evidence type="ECO:0000256" key="7">
    <source>
        <dbReference type="ARBA" id="ARBA00022840"/>
    </source>
</evidence>
<keyword evidence="6" id="KW-0228">DNA excision</keyword>
<evidence type="ECO:0000256" key="3">
    <source>
        <dbReference type="ARBA" id="ARBA00022737"/>
    </source>
</evidence>
<keyword evidence="4" id="KW-0547">Nucleotide-binding</keyword>
<dbReference type="eggNOG" id="COG0178">
    <property type="taxonomic scope" value="Bacteria"/>
</dbReference>
<organism evidence="17 18">
    <name type="scientific">Planctopirus limnophila (strain ATCC 43296 / DSM 3776 / IFAM 1008 / Mu 290)</name>
    <name type="common">Planctomyces limnophilus</name>
    <dbReference type="NCBI Taxonomy" id="521674"/>
    <lineage>
        <taxon>Bacteria</taxon>
        <taxon>Pseudomonadati</taxon>
        <taxon>Planctomycetota</taxon>
        <taxon>Planctomycetia</taxon>
        <taxon>Planctomycetales</taxon>
        <taxon>Planctomycetaceae</taxon>
        <taxon>Planctopirus</taxon>
    </lineage>
</organism>
<evidence type="ECO:0000256" key="13">
    <source>
        <dbReference type="ARBA" id="ARBA00042156"/>
    </source>
</evidence>
<evidence type="ECO:0000256" key="9">
    <source>
        <dbReference type="ARBA" id="ARBA00023125"/>
    </source>
</evidence>
<evidence type="ECO:0000256" key="2">
    <source>
        <dbReference type="ARBA" id="ARBA00022490"/>
    </source>
</evidence>
<dbReference type="Gene3D" id="3.40.50.300">
    <property type="entry name" value="P-loop containing nucleotide triphosphate hydrolases"/>
    <property type="match status" value="3"/>
</dbReference>
<comment type="similarity">
    <text evidence="11">Belongs to the ABC transporter superfamily. UvrA family.</text>
</comment>
<evidence type="ECO:0000256" key="14">
    <source>
        <dbReference type="SAM" id="MobiDB-lite"/>
    </source>
</evidence>
<dbReference type="HOGENOM" id="CLU_001370_0_0_0"/>
<dbReference type="GO" id="GO:0003677">
    <property type="term" value="F:DNA binding"/>
    <property type="evidence" value="ECO:0007669"/>
    <property type="project" value="UniProtKB-KW"/>
</dbReference>
<keyword evidence="2" id="KW-0963">Cytoplasm</keyword>
<evidence type="ECO:0000256" key="10">
    <source>
        <dbReference type="ARBA" id="ARBA00023204"/>
    </source>
</evidence>
<dbReference type="Gene3D" id="3.30.190.20">
    <property type="match status" value="1"/>
</dbReference>
<evidence type="ECO:0000256" key="4">
    <source>
        <dbReference type="ARBA" id="ARBA00022741"/>
    </source>
</evidence>
<keyword evidence="10" id="KW-0234">DNA repair</keyword>
<evidence type="ECO:0000313" key="17">
    <source>
        <dbReference type="EMBL" id="ADG66529.1"/>
    </source>
</evidence>
<evidence type="ECO:0000313" key="18">
    <source>
        <dbReference type="Proteomes" id="UP000002220"/>
    </source>
</evidence>
<dbReference type="GO" id="GO:0004518">
    <property type="term" value="F:nuclease activity"/>
    <property type="evidence" value="ECO:0007669"/>
    <property type="project" value="UniProtKB-KW"/>
</dbReference>
<evidence type="ECO:0000256" key="5">
    <source>
        <dbReference type="ARBA" id="ARBA00022763"/>
    </source>
</evidence>
<dbReference type="PROSITE" id="PS00211">
    <property type="entry name" value="ABC_TRANSPORTER_1"/>
    <property type="match status" value="1"/>
</dbReference>
<sequence>MNPAPILIRNLYVHNLQGVDIEIPLQQLVVVSGVSGSGKSSLAFDTLFAEGQRSYIETFSLATRQLLEKFERPAVDRLENIPPTIALRQLAQTGDKSRSQYVDAQNFGSVTSIADHLKLLFLRCGSVICPTCQRKITSSSPAEVAQRLAKLPQGTRILVTMKVPEKSALQLSFDSQTAGPSRNSTKRTAPPRLPTEKAHQALIEELRQQGFRRGLFQTEALSENFVTHEFSKDLPQHFELVAVIVDRLIAGSQTIERMLESCETAMRYGAGAIGLWAQTPLPESAYLACTIDGQAWYRHEFNTRYRCEPCQRDFPKPQLALLDDEPPPQTPPASQTIASTVSPSTIFQQSLSLGNVSWQNAGKQSLDQLEYLLQQARKEYFASGSFEETSNLRDQSLWEHVLQRIEWCRRLGLDHLPLFRSVSGLSGTEYRRARLIPLLSAGLVNTLYILDEPLAGLDDQTACIVLDAIQSLLKSGNSLLMVEHHPLAKKRANFVIEMGPGAGSEGGRIVYAGSSPAPTQPWPEHDQVKLTAPRVLREPAGWIDPGPINLKNLQQFQWKLPLGLLCVVTGPHGSGKSAALIDALQPTSHGDTLPALAGHPLWMVDSSPLKGQPSQMLIGLLDLFGEVRALFGQTPEAKNRQLTARFFSLHVAQSGRCSQCKGTGQISADLTFFNEASMTCPNCHGKRYRRDALEIRYRGLNIAEALDLTVAEALTYFKGHHKLQSMLTTLSRTGLRYLRLGQTLKSLSGGERQRIKLALALGQPVENGIFICDEPTMGLHDQDAHQLMHAFLELVSIGHTVWLADIHPVALSWADWVIQLGSQTPLTLPEVLFSGPATTFRQSE</sequence>
<accession>D5SR61</accession>
<keyword evidence="3" id="KW-0677">Repeat</keyword>
<dbReference type="RefSeq" id="WP_013108960.1">
    <property type="nucleotide sequence ID" value="NC_014148.1"/>
</dbReference>
<dbReference type="EMBL" id="CP001744">
    <property type="protein sequence ID" value="ADG66529.1"/>
    <property type="molecule type" value="Genomic_DNA"/>
</dbReference>
<feature type="domain" description="ABC transporter" evidence="15">
    <location>
        <begin position="708"/>
        <end position="776"/>
    </location>
</feature>
<evidence type="ECO:0000256" key="12">
    <source>
        <dbReference type="ARBA" id="ARBA00039316"/>
    </source>
</evidence>
<feature type="compositionally biased region" description="Polar residues" evidence="14">
    <location>
        <begin position="172"/>
        <end position="187"/>
    </location>
</feature>
<name>D5SR61_PLAL2</name>
<evidence type="ECO:0000259" key="16">
    <source>
        <dbReference type="Pfam" id="PF17760"/>
    </source>
</evidence>
<dbReference type="Proteomes" id="UP000002220">
    <property type="component" value="Chromosome"/>
</dbReference>
<protein>
    <recommendedName>
        <fullName evidence="12">UvrABC system protein A</fullName>
    </recommendedName>
    <alternativeName>
        <fullName evidence="13">Excinuclease ABC subunit A</fullName>
    </alternativeName>
</protein>
<dbReference type="InterPro" id="IPR017871">
    <property type="entry name" value="ABC_transporter-like_CS"/>
</dbReference>
<dbReference type="STRING" id="521674.Plim_0682"/>
<dbReference type="GO" id="GO:0005737">
    <property type="term" value="C:cytoplasm"/>
    <property type="evidence" value="ECO:0007669"/>
    <property type="project" value="UniProtKB-SubCell"/>
</dbReference>
<evidence type="ECO:0000259" key="15">
    <source>
        <dbReference type="Pfam" id="PF00005"/>
    </source>
</evidence>
<keyword evidence="9" id="KW-0238">DNA-binding</keyword>
<keyword evidence="7" id="KW-0067">ATP-binding</keyword>
<comment type="subcellular location">
    <subcellularLocation>
        <location evidence="1">Cytoplasm</location>
    </subcellularLocation>
</comment>
<dbReference type="InterPro" id="IPR041102">
    <property type="entry name" value="UvrA_inter"/>
</dbReference>
<reference evidence="17 18" key="1">
    <citation type="journal article" date="2010" name="Stand. Genomic Sci.">
        <title>Complete genome sequence of Planctomyces limnophilus type strain (Mu 290).</title>
        <authorList>
            <person name="Labutti K."/>
            <person name="Sikorski J."/>
            <person name="Schneider S."/>
            <person name="Nolan M."/>
            <person name="Lucas S."/>
            <person name="Glavina Del Rio T."/>
            <person name="Tice H."/>
            <person name="Cheng J.F."/>
            <person name="Goodwin L."/>
            <person name="Pitluck S."/>
            <person name="Liolios K."/>
            <person name="Ivanova N."/>
            <person name="Mavromatis K."/>
            <person name="Mikhailova N."/>
            <person name="Pati A."/>
            <person name="Chen A."/>
            <person name="Palaniappan K."/>
            <person name="Land M."/>
            <person name="Hauser L."/>
            <person name="Chang Y.J."/>
            <person name="Jeffries C.D."/>
            <person name="Tindall B.J."/>
            <person name="Rohde M."/>
            <person name="Goker M."/>
            <person name="Woyke T."/>
            <person name="Bristow J."/>
            <person name="Eisen J.A."/>
            <person name="Markowitz V."/>
            <person name="Hugenholtz P."/>
            <person name="Kyrpides N.C."/>
            <person name="Klenk H.P."/>
            <person name="Lapidus A."/>
        </authorList>
    </citation>
    <scope>NUCLEOTIDE SEQUENCE [LARGE SCALE GENOMIC DNA]</scope>
    <source>
        <strain evidence="18">ATCC 43296 / DSM 3776 / IFAM 1008 / 290</strain>
    </source>
</reference>
<dbReference type="Pfam" id="PF00005">
    <property type="entry name" value="ABC_tran"/>
    <property type="match status" value="1"/>
</dbReference>
<dbReference type="InterPro" id="IPR027417">
    <property type="entry name" value="P-loop_NTPase"/>
</dbReference>
<gene>
    <name evidence="17" type="ordered locus">Plim_0682</name>
</gene>